<evidence type="ECO:0000313" key="1">
    <source>
        <dbReference type="EMBL" id="EBQ6858910.1"/>
    </source>
</evidence>
<gene>
    <name evidence="1" type="ORF">BUX03_12945</name>
</gene>
<accession>A0A5U5UZK2</accession>
<dbReference type="EMBL" id="AAGPUO010000018">
    <property type="protein sequence ID" value="EBQ6858910.1"/>
    <property type="molecule type" value="Genomic_DNA"/>
</dbReference>
<sequence>MTASILIVPNEWVTEEKLVEITGLRPGTIERARKNCWMVGREYLHVSPDGVPKKNSECMYNRKAVDQWVESMSKKQPGARQ</sequence>
<dbReference type="AlphaFoldDB" id="A0A5U5UZK2"/>
<dbReference type="Gene3D" id="1.10.1660.60">
    <property type="entry name" value="Putative excisionased domain DUF1233"/>
    <property type="match status" value="1"/>
</dbReference>
<dbReference type="Pfam" id="PF06806">
    <property type="entry name" value="DUF1233"/>
    <property type="match status" value="1"/>
</dbReference>
<dbReference type="InterPro" id="IPR009634">
    <property type="entry name" value="Put_exci"/>
</dbReference>
<proteinExistence type="predicted"/>
<reference evidence="1" key="1">
    <citation type="submission" date="2018-07" db="EMBL/GenBank/DDBJ databases">
        <authorList>
            <consortium name="GenomeTrakr network: Whole genome sequencing for foodborne pathogen traceback"/>
        </authorList>
    </citation>
    <scope>NUCLEOTIDE SEQUENCE</scope>
    <source>
        <strain evidence="1">FDA00011140</strain>
    </source>
</reference>
<comment type="caution">
    <text evidence="1">The sequence shown here is derived from an EMBL/GenBank/DDBJ whole genome shotgun (WGS) entry which is preliminary data.</text>
</comment>
<dbReference type="InterPro" id="IPR038146">
    <property type="entry name" value="933W_put_Xis_sf"/>
</dbReference>
<organism evidence="1">
    <name type="scientific">Salmonella enterica</name>
    <name type="common">Salmonella choleraesuis</name>
    <dbReference type="NCBI Taxonomy" id="28901"/>
    <lineage>
        <taxon>Bacteria</taxon>
        <taxon>Pseudomonadati</taxon>
        <taxon>Pseudomonadota</taxon>
        <taxon>Gammaproteobacteria</taxon>
        <taxon>Enterobacterales</taxon>
        <taxon>Enterobacteriaceae</taxon>
        <taxon>Salmonella</taxon>
    </lineage>
</organism>
<name>A0A5U5UZK2_SALER</name>
<protein>
    <submittedName>
        <fullName evidence="1">Excisionase</fullName>
    </submittedName>
</protein>